<feature type="region of interest" description="Disordered" evidence="1">
    <location>
        <begin position="1"/>
        <end position="28"/>
    </location>
</feature>
<comment type="caution">
    <text evidence="2">The sequence shown here is derived from an EMBL/GenBank/DDBJ whole genome shotgun (WGS) entry which is preliminary data.</text>
</comment>
<protein>
    <submittedName>
        <fullName evidence="2">Uncharacterized protein</fullName>
    </submittedName>
</protein>
<proteinExistence type="predicted"/>
<evidence type="ECO:0000256" key="1">
    <source>
        <dbReference type="SAM" id="MobiDB-lite"/>
    </source>
</evidence>
<name>I4EJZ3_9BACT</name>
<dbReference type="EMBL" id="CAGS01000371">
    <property type="protein sequence ID" value="CCF85005.1"/>
    <property type="molecule type" value="Genomic_DNA"/>
</dbReference>
<organism evidence="2 3">
    <name type="scientific">Nitrolancea hollandica Lb</name>
    <dbReference type="NCBI Taxonomy" id="1129897"/>
    <lineage>
        <taxon>Bacteria</taxon>
        <taxon>Pseudomonadati</taxon>
        <taxon>Thermomicrobiota</taxon>
        <taxon>Thermomicrobia</taxon>
        <taxon>Sphaerobacterales</taxon>
        <taxon>Sphaerobacterineae</taxon>
        <taxon>Sphaerobacteraceae</taxon>
        <taxon>Nitrolancea</taxon>
    </lineage>
</organism>
<reference evidence="2 3" key="1">
    <citation type="journal article" date="2012" name="ISME J.">
        <title>Nitrification expanded: discovery, physiology and genomics of a nitrite-oxidizing bacterium from the phylum Chloroflexi.</title>
        <authorList>
            <person name="Sorokin D.Y."/>
            <person name="Lucker S."/>
            <person name="Vejmelkova D."/>
            <person name="Kostrikina N.A."/>
            <person name="Kleerebezem R."/>
            <person name="Rijpstra W.I."/>
            <person name="Damste J.S."/>
            <person name="Le Paslier D."/>
            <person name="Muyzer G."/>
            <person name="Wagner M."/>
            <person name="van Loosdrecht M.C."/>
            <person name="Daims H."/>
        </authorList>
    </citation>
    <scope>NUCLEOTIDE SEQUENCE [LARGE SCALE GENOMIC DNA]</scope>
    <source>
        <strain evidence="3">none</strain>
    </source>
</reference>
<evidence type="ECO:0000313" key="3">
    <source>
        <dbReference type="Proteomes" id="UP000004221"/>
    </source>
</evidence>
<feature type="compositionally biased region" description="Basic and acidic residues" evidence="1">
    <location>
        <begin position="17"/>
        <end position="28"/>
    </location>
</feature>
<dbReference type="AlphaFoldDB" id="I4EJZ3"/>
<keyword evidence="3" id="KW-1185">Reference proteome</keyword>
<gene>
    <name evidence="2" type="ORF">NITHO_4320007</name>
</gene>
<sequence length="92" mass="10135">MARDRGAPNCQTSRPASRGDKPAALPDRRMGYASTAHAKAACNILTRTRLDATRRLVGYADRGRPIGHFTWVWADGGSGYDRVDEIRNSLPH</sequence>
<evidence type="ECO:0000313" key="2">
    <source>
        <dbReference type="EMBL" id="CCF85005.1"/>
    </source>
</evidence>
<dbReference type="Proteomes" id="UP000004221">
    <property type="component" value="Unassembled WGS sequence"/>
</dbReference>
<accession>I4EJZ3</accession>